<feature type="transmembrane region" description="Helical" evidence="2">
    <location>
        <begin position="517"/>
        <end position="541"/>
    </location>
</feature>
<keyword evidence="2" id="KW-0472">Membrane</keyword>
<proteinExistence type="predicted"/>
<keyword evidence="5" id="KW-1185">Reference proteome</keyword>
<dbReference type="InterPro" id="IPR057688">
    <property type="entry name" value="DUF7928"/>
</dbReference>
<dbReference type="Proteomes" id="UP000566819">
    <property type="component" value="Unassembled WGS sequence"/>
</dbReference>
<dbReference type="SUPFAM" id="SSF53448">
    <property type="entry name" value="Nucleotide-diphospho-sugar transferases"/>
    <property type="match status" value="1"/>
</dbReference>
<evidence type="ECO:0000259" key="3">
    <source>
        <dbReference type="Pfam" id="PF25550"/>
    </source>
</evidence>
<accession>A0A8H4W4C4</accession>
<gene>
    <name evidence="4" type="ORF">G7Y89_g5069</name>
</gene>
<comment type="caution">
    <text evidence="4">The sequence shown here is derived from an EMBL/GenBank/DDBJ whole genome shotgun (WGS) entry which is preliminary data.</text>
</comment>
<protein>
    <recommendedName>
        <fullName evidence="3">DUF7928 domain-containing protein</fullName>
    </recommendedName>
</protein>
<sequence>MAQCLAISDIEIKSSKKRTNSNNKNQAVAARHVVCQSSKTAPQPRSDRRIGCAMAVRELRSWQTIKIEIIVVHVDQHVNDLNNNHHLLYCFETLQSAGEVAIVKADVMLNWLHQQRLERLWATGLPGEGVVLKEARDNFTRSPATLRTHSNFFDQVVAMNVRFRRVLLEYSSHHNAQHVPLSDGLWLQVLPSAEHLPRCQKHHFAALIADEEILMVWDDEPRKLLDRASHVEDSLMKMICGGGEMAALDEKQKASANASTVELTERVTSPSELEDAESTEKRPTLLLNPIMLNRNQTFLPHVIIQMPVYKEGLVGVIQPTIISLKSAISTYELQGGTANIFVNDDGMQLIPEAEAQTQDGEKAFIRKGKFKKASNMNYALMISNKVEDKLTLIERSSGWTQEGEYVAYDQCLAEVLTEEEGRAWVEGKIRVGDYILLIDSDTRVPADCLLDTAIRYTIVSYEDEDGYEKFWSESHVSEDFGMSLRLKCPSYIIRGPFTPLFRKSFFSNIRLTSKTTILAYIGTYYAIEAAWILTLANYFLIS</sequence>
<name>A0A8H4W4C4_9HELO</name>
<keyword evidence="2" id="KW-1133">Transmembrane helix</keyword>
<organism evidence="4 5">
    <name type="scientific">Cudoniella acicularis</name>
    <dbReference type="NCBI Taxonomy" id="354080"/>
    <lineage>
        <taxon>Eukaryota</taxon>
        <taxon>Fungi</taxon>
        <taxon>Dikarya</taxon>
        <taxon>Ascomycota</taxon>
        <taxon>Pezizomycotina</taxon>
        <taxon>Leotiomycetes</taxon>
        <taxon>Helotiales</taxon>
        <taxon>Tricladiaceae</taxon>
        <taxon>Cudoniella</taxon>
    </lineage>
</organism>
<evidence type="ECO:0000256" key="2">
    <source>
        <dbReference type="SAM" id="Phobius"/>
    </source>
</evidence>
<feature type="compositionally biased region" description="Polar residues" evidence="1">
    <location>
        <begin position="257"/>
        <end position="271"/>
    </location>
</feature>
<dbReference type="OrthoDB" id="38531at2759"/>
<reference evidence="4 5" key="1">
    <citation type="submission" date="2020-03" db="EMBL/GenBank/DDBJ databases">
        <title>Draft Genome Sequence of Cudoniella acicularis.</title>
        <authorList>
            <person name="Buettner E."/>
            <person name="Kellner H."/>
        </authorList>
    </citation>
    <scope>NUCLEOTIDE SEQUENCE [LARGE SCALE GENOMIC DNA]</scope>
    <source>
        <strain evidence="4 5">DSM 108380</strain>
    </source>
</reference>
<feature type="region of interest" description="Disordered" evidence="1">
    <location>
        <begin position="16"/>
        <end position="46"/>
    </location>
</feature>
<dbReference type="AlphaFoldDB" id="A0A8H4W4C4"/>
<dbReference type="EMBL" id="JAAMPI010000294">
    <property type="protein sequence ID" value="KAF4633056.1"/>
    <property type="molecule type" value="Genomic_DNA"/>
</dbReference>
<dbReference type="PANTHER" id="PTHR35408">
    <property type="entry name" value="CHROMOSOME 15, WHOLE GENOME SHOTGUN SEQUENCE"/>
    <property type="match status" value="1"/>
</dbReference>
<evidence type="ECO:0000313" key="4">
    <source>
        <dbReference type="EMBL" id="KAF4633056.1"/>
    </source>
</evidence>
<feature type="domain" description="DUF7928" evidence="3">
    <location>
        <begin position="104"/>
        <end position="243"/>
    </location>
</feature>
<dbReference type="PANTHER" id="PTHR35408:SF1">
    <property type="entry name" value="GLYCOSYLTRANSFERASE 2-LIKE DOMAIN-CONTAINING PROTEIN"/>
    <property type="match status" value="1"/>
</dbReference>
<dbReference type="Pfam" id="PF25550">
    <property type="entry name" value="DUF7928"/>
    <property type="match status" value="1"/>
</dbReference>
<evidence type="ECO:0000256" key="1">
    <source>
        <dbReference type="SAM" id="MobiDB-lite"/>
    </source>
</evidence>
<evidence type="ECO:0000313" key="5">
    <source>
        <dbReference type="Proteomes" id="UP000566819"/>
    </source>
</evidence>
<keyword evidence="2" id="KW-0812">Transmembrane</keyword>
<dbReference type="InterPro" id="IPR029044">
    <property type="entry name" value="Nucleotide-diphossugar_trans"/>
</dbReference>
<feature type="region of interest" description="Disordered" evidence="1">
    <location>
        <begin position="257"/>
        <end position="280"/>
    </location>
</feature>